<feature type="compositionally biased region" description="Basic residues" evidence="3">
    <location>
        <begin position="2008"/>
        <end position="2017"/>
    </location>
</feature>
<dbReference type="GO" id="GO:0003676">
    <property type="term" value="F:nucleic acid binding"/>
    <property type="evidence" value="ECO:0007669"/>
    <property type="project" value="InterPro"/>
</dbReference>
<dbReference type="Pfam" id="PF13976">
    <property type="entry name" value="gag_pre-integrs"/>
    <property type="match status" value="1"/>
</dbReference>
<dbReference type="SUPFAM" id="SSF57756">
    <property type="entry name" value="Retrovirus zinc finger-like domains"/>
    <property type="match status" value="2"/>
</dbReference>
<feature type="region of interest" description="Disordered" evidence="3">
    <location>
        <begin position="1397"/>
        <end position="1420"/>
    </location>
</feature>
<dbReference type="PROSITE" id="PS50158">
    <property type="entry name" value="ZF_CCHC"/>
    <property type="match status" value="1"/>
</dbReference>
<protein>
    <recommendedName>
        <fullName evidence="4">CCHC-type domain-containing protein</fullName>
    </recommendedName>
</protein>
<evidence type="ECO:0000256" key="3">
    <source>
        <dbReference type="SAM" id="MobiDB-lite"/>
    </source>
</evidence>
<feature type="compositionally biased region" description="Polar residues" evidence="3">
    <location>
        <begin position="1248"/>
        <end position="1257"/>
    </location>
</feature>
<feature type="region of interest" description="Disordered" evidence="3">
    <location>
        <begin position="1995"/>
        <end position="2050"/>
    </location>
</feature>
<keyword evidence="1" id="KW-0479">Metal-binding</keyword>
<organism evidence="5">
    <name type="scientific">Tanacetum cinerariifolium</name>
    <name type="common">Dalmatian daisy</name>
    <name type="synonym">Chrysanthemum cinerariifolium</name>
    <dbReference type="NCBI Taxonomy" id="118510"/>
    <lineage>
        <taxon>Eukaryota</taxon>
        <taxon>Viridiplantae</taxon>
        <taxon>Streptophyta</taxon>
        <taxon>Embryophyta</taxon>
        <taxon>Tracheophyta</taxon>
        <taxon>Spermatophyta</taxon>
        <taxon>Magnoliopsida</taxon>
        <taxon>eudicotyledons</taxon>
        <taxon>Gunneridae</taxon>
        <taxon>Pentapetalae</taxon>
        <taxon>asterids</taxon>
        <taxon>campanulids</taxon>
        <taxon>Asterales</taxon>
        <taxon>Asteraceae</taxon>
        <taxon>Asteroideae</taxon>
        <taxon>Anthemideae</taxon>
        <taxon>Anthemidinae</taxon>
        <taxon>Tanacetum</taxon>
    </lineage>
</organism>
<feature type="coiled-coil region" evidence="2">
    <location>
        <begin position="2053"/>
        <end position="2098"/>
    </location>
</feature>
<proteinExistence type="predicted"/>
<dbReference type="Gene3D" id="4.10.60.10">
    <property type="entry name" value="Zinc finger, CCHC-type"/>
    <property type="match status" value="1"/>
</dbReference>
<dbReference type="Pfam" id="PF07727">
    <property type="entry name" value="RVT_2"/>
    <property type="match status" value="1"/>
</dbReference>
<evidence type="ECO:0000313" key="5">
    <source>
        <dbReference type="EMBL" id="GEU31116.1"/>
    </source>
</evidence>
<evidence type="ECO:0000256" key="1">
    <source>
        <dbReference type="PROSITE-ProRule" id="PRU00047"/>
    </source>
</evidence>
<name>A0A6L2J2S2_TANCI</name>
<dbReference type="SMART" id="SM00343">
    <property type="entry name" value="ZnF_C2HC"/>
    <property type="match status" value="2"/>
</dbReference>
<evidence type="ECO:0000259" key="4">
    <source>
        <dbReference type="PROSITE" id="PS50158"/>
    </source>
</evidence>
<feature type="compositionally biased region" description="Basic and acidic residues" evidence="3">
    <location>
        <begin position="845"/>
        <end position="879"/>
    </location>
</feature>
<dbReference type="GO" id="GO:0008270">
    <property type="term" value="F:zinc ion binding"/>
    <property type="evidence" value="ECO:0007669"/>
    <property type="project" value="UniProtKB-KW"/>
</dbReference>
<reference evidence="5" key="1">
    <citation type="journal article" date="2019" name="Sci. Rep.">
        <title>Draft genome of Tanacetum cinerariifolium, the natural source of mosquito coil.</title>
        <authorList>
            <person name="Yamashiro T."/>
            <person name="Shiraishi A."/>
            <person name="Satake H."/>
            <person name="Nakayama K."/>
        </authorList>
    </citation>
    <scope>NUCLEOTIDE SEQUENCE</scope>
</reference>
<feature type="region of interest" description="Disordered" evidence="3">
    <location>
        <begin position="837"/>
        <end position="888"/>
    </location>
</feature>
<evidence type="ECO:0000256" key="2">
    <source>
        <dbReference type="SAM" id="Coils"/>
    </source>
</evidence>
<dbReference type="InterPro" id="IPR036875">
    <property type="entry name" value="Znf_CCHC_sf"/>
</dbReference>
<feature type="domain" description="CCHC-type" evidence="4">
    <location>
        <begin position="1379"/>
        <end position="1393"/>
    </location>
</feature>
<feature type="coiled-coil region" evidence="2">
    <location>
        <begin position="545"/>
        <end position="572"/>
    </location>
</feature>
<comment type="caution">
    <text evidence="5">The sequence shown here is derived from an EMBL/GenBank/DDBJ whole genome shotgun (WGS) entry which is preliminary data.</text>
</comment>
<accession>A0A6L2J2S2</accession>
<sequence>MCYELNLSKRYSKPQTDEVFRIKYADDVLFFGKWSRLDANTFIHILNCIKEALGLKVNLAKSRIFGVGVDIDEVETFASSLGCIHDSIPFLYPSLPIDSKFPWARILFFGRILGLWMGMVHETWCGLCSWRIPPRDRAIDDLASLISRIGNMAVSSDDVDKWVWDRYASGTFKDGPFQPKTADGDAKPESQWTLDERRVVVQDQRLKSIIMSCLPYDIMKSVISCVSAKETWTDLVHSFEGPLDTKENRIMDLKLEYQTFRTKSTESLSQTYTRYKTLLNELANDGVNLFKYEINTLDLADIYGRFVYEDNLIQRRNKPEIETLSLDDLFNNLNAYESEGVNTASTQGAADSLTTVKNLSDALIYSFFASQPSILQLDNEDLHKIHPDDLEEMDLRWNIAMLTMRARRFLKNTIRKLDMDNKERIRFDKTKVECFNFHKRGHFARECRAPKNQDSRNSEPIRRTVPVEETNSNALVSQCDGLGYDWNDQVEEVKDLRTDRISVVSYKTGLESAEARLLVNKKIKSVYEEDIKLLKREIYVRDLDITELKIKLKLAIKEKDEVQLTIQNFENSSKSIRKLLNSQIMDKCKIGSGYNAVPPPYIGNFMPPKADLVYPSLDDFVDKSVSEYEVKKPTVDSNEPKTVMKENRAPIIKDWVSKSEEEDEPKFQTVKPNLIKIKFVKPKTNRKPVEQIRQDTYRSHFKLTDESHVLLKVPRKDNMYSVDLKNVVPQGGYSTNSKAFRVFNSRIRIVEENMHVKFSENTPNIAGSGLNWLFDIDALTKSINYKPVVAGNQFNGSACTKACHNVGKIRVEIVPDKDYILLSLWTQDLLFSSSLKDSRGAGLKPLREEKKKDAKDPGNKDSEVSSIEEPRVNQEKDENVNITNNINTVSPTDNAARIEDNAVDENIVYGWADMNNLDTYFQVSHVPTIRIHKDHPLKQVIGDLHSATQTRIMSKNLKGYGLVSTVDQRTNHKDLQNCLFACFFYHKWNLKRKIEEEVYVCQPSGFEDLDFPDKVYKVEKALYGLHQASRAWYETLSTYLLDNGFQRGMIGNTLFIKKDKINILLVQVYVDDIIFGSTKKKMCIEFEKMMHKKFQMSSMGKLTFFLGLQEKQKEDASTPMETYKTLLNDEKGQDVDEHLYRSMIGSLMYLTSSRPDILFAATAKVKNINGEAQLHVKVDRKKIVISEASIRRDLRFGDEGGLDLSKLVIILNRLRKIYFKGLISGDDNDGDHSETSNTSPPVSPPTQQIPHTNGNGLISVTTDTNGIIKVLPPKTAEEVVARERERKARTTLLMALPEDHLAKFHKMADAKEIWEAIKSRFGGNDESKKMQKYLLKQQFEGFSMSTSEGLHKRFDDLYNNLRVFERDVKVGFDKTKVECFNCHKMGHFARDCRAKGNQDSKRRDVGSNGNKTRDNGRRRAYQDESKALVTIDGEDIDWSGHVEEDAQNYTNRLDFEDVYYVEELKHYIHFSVSQMCDKKNKVLFTDTDCLVLSLVFKLPDENQVLLKIPRQHNMYSFNLKNIDPFRDLACLFAKALIDESNKWHIRLGHVNFKNLNKLMKGNLVRILPSKIFKNDHTCVACQKGKQHKAFCPKEANNSVGTQDNDDQGANLEENNLNEEHFVLPIWSAYSTTVKSSRDKIEKNTSFKTCEKPEGIYSCIQNTSTSSTNLINTTSTPLSTAGPSRAFNDNELSYPDPSNYALPDNPSMPHLEDIYASPSEGIFTDSSYDDEAVQTRSKVNKNSKAHALISQALEDESWVDTMNKKDEKGVVVRNKARLVARGHRQEEGIDYDEIKQKEDGIFISQDKNVAEILKMFDFLSVKTASTPIETQKPLVKDEKSADMDVTPKTSHLHAVKRIFKYLKGQVKLGLWYLKVTSFDLEAYSDSDYTGANLDRKSTTGATLVKGRLVEFTMSNTHQELASPKANGFCKELASPKQTALGKDISNPLIAGRFPKTTLPTSALVPKQPLGMNLAALWHQQSFVLLQIRSLTSQDDVQSIPIHTEPSTSKPHKKHKPKKQQPQAPKVSSPETSPEHMLPSPSNDPLPGGKDNMKLKELMDLCTHLSNKFLELESEVIDIKSTYKERIEKLKGRVDKLEEENRGRIIPDIDEDVEINLEEAQVKPYRPDLQHQEKVLSMQDVDDEEPVEVEEVLEVVTAAKGVVIQYPEETTSTIVVHSKVQSKDKGKVEANEEVTLPENEVKVKGHKRKGESLEKEITKKQKMDEEVEELKELKSHFQIVSNDDDDVYTEATPLASKISIVDYKIHLERNKPYFKIIRADGNHMLFLSFSTLLKNFDREDLESLWKLVKERFEKTEPKNYIDDYLLKTLKTMFEQSDVEASVWRDQKGRYGLAKRYPLTHCTLEQMLNNVRLEVEEESEMFLELLRLVKGHLNEGYVPE</sequence>
<dbReference type="InterPro" id="IPR001878">
    <property type="entry name" value="Znf_CCHC"/>
</dbReference>
<dbReference type="InterPro" id="IPR013103">
    <property type="entry name" value="RVT_2"/>
</dbReference>
<dbReference type="PANTHER" id="PTHR11439">
    <property type="entry name" value="GAG-POL-RELATED RETROTRANSPOSON"/>
    <property type="match status" value="1"/>
</dbReference>
<feature type="region of interest" description="Disordered" evidence="3">
    <location>
        <begin position="1228"/>
        <end position="1257"/>
    </location>
</feature>
<keyword evidence="1" id="KW-0863">Zinc-finger</keyword>
<dbReference type="EMBL" id="BKCJ010000219">
    <property type="protein sequence ID" value="GEU31116.1"/>
    <property type="molecule type" value="Genomic_DNA"/>
</dbReference>
<dbReference type="Pfam" id="PF00098">
    <property type="entry name" value="zf-CCHC"/>
    <property type="match status" value="1"/>
</dbReference>
<gene>
    <name evidence="5" type="ORF">Tci_003094</name>
</gene>
<dbReference type="Pfam" id="PF14223">
    <property type="entry name" value="Retrotran_gag_2"/>
    <property type="match status" value="2"/>
</dbReference>
<dbReference type="PANTHER" id="PTHR11439:SF495">
    <property type="entry name" value="REVERSE TRANSCRIPTASE, RNA-DEPENDENT DNA POLYMERASE-RELATED"/>
    <property type="match status" value="1"/>
</dbReference>
<keyword evidence="2" id="KW-0175">Coiled coil</keyword>
<dbReference type="InterPro" id="IPR025724">
    <property type="entry name" value="GAG-pre-integrase_dom"/>
</dbReference>
<keyword evidence="1" id="KW-0862">Zinc</keyword>